<evidence type="ECO:0000313" key="3">
    <source>
        <dbReference type="Proteomes" id="UP000637383"/>
    </source>
</evidence>
<proteinExistence type="predicted"/>
<keyword evidence="3" id="KW-1185">Reference proteome</keyword>
<keyword evidence="1" id="KW-1133">Transmembrane helix</keyword>
<gene>
    <name evidence="2" type="ORF">H6H03_32515</name>
</gene>
<protein>
    <submittedName>
        <fullName evidence="2">Uncharacterized protein</fullName>
    </submittedName>
</protein>
<dbReference type="Proteomes" id="UP000637383">
    <property type="component" value="Unassembled WGS sequence"/>
</dbReference>
<comment type="caution">
    <text evidence="2">The sequence shown here is derived from an EMBL/GenBank/DDBJ whole genome shotgun (WGS) entry which is preliminary data.</text>
</comment>
<organism evidence="2 3">
    <name type="scientific">Nostoc paludosum FACHB-159</name>
    <dbReference type="NCBI Taxonomy" id="2692908"/>
    <lineage>
        <taxon>Bacteria</taxon>
        <taxon>Bacillati</taxon>
        <taxon>Cyanobacteriota</taxon>
        <taxon>Cyanophyceae</taxon>
        <taxon>Nostocales</taxon>
        <taxon>Nostocaceae</taxon>
        <taxon>Nostoc</taxon>
    </lineage>
</organism>
<evidence type="ECO:0000256" key="1">
    <source>
        <dbReference type="SAM" id="Phobius"/>
    </source>
</evidence>
<keyword evidence="1" id="KW-0472">Membrane</keyword>
<keyword evidence="1" id="KW-0812">Transmembrane</keyword>
<evidence type="ECO:0000313" key="2">
    <source>
        <dbReference type="EMBL" id="MBD2738549.1"/>
    </source>
</evidence>
<dbReference type="EMBL" id="JACJTU010000052">
    <property type="protein sequence ID" value="MBD2738549.1"/>
    <property type="molecule type" value="Genomic_DNA"/>
</dbReference>
<feature type="transmembrane region" description="Helical" evidence="1">
    <location>
        <begin position="12"/>
        <end position="39"/>
    </location>
</feature>
<reference evidence="2 3" key="1">
    <citation type="journal article" date="2020" name="ISME J.">
        <title>Comparative genomics reveals insights into cyanobacterial evolution and habitat adaptation.</title>
        <authorList>
            <person name="Chen M.Y."/>
            <person name="Teng W.K."/>
            <person name="Zhao L."/>
            <person name="Hu C.X."/>
            <person name="Zhou Y.K."/>
            <person name="Han B.P."/>
            <person name="Song L.R."/>
            <person name="Shu W.S."/>
        </authorList>
    </citation>
    <scope>NUCLEOTIDE SEQUENCE [LARGE SCALE GENOMIC DNA]</scope>
    <source>
        <strain evidence="2 3">FACHB-159</strain>
    </source>
</reference>
<dbReference type="RefSeq" id="WP_190959077.1">
    <property type="nucleotide sequence ID" value="NZ_JACJTU010000052.1"/>
</dbReference>
<accession>A0ABR8KIJ2</accession>
<sequence>MFGLDKITPGKVLKAGAVGVGVFTVAALAPIGAVAVTALTVAGAGASWAADSIGDEFNGNNKDDKTES</sequence>
<name>A0ABR8KIJ2_9NOSO</name>